<organism evidence="14 15">
    <name type="scientific">Acanthaster planci</name>
    <name type="common">Crown-of-thorns starfish</name>
    <dbReference type="NCBI Taxonomy" id="133434"/>
    <lineage>
        <taxon>Eukaryota</taxon>
        <taxon>Metazoa</taxon>
        <taxon>Echinodermata</taxon>
        <taxon>Eleutherozoa</taxon>
        <taxon>Asterozoa</taxon>
        <taxon>Asteroidea</taxon>
        <taxon>Valvatacea</taxon>
        <taxon>Valvatida</taxon>
        <taxon>Acanthasteridae</taxon>
        <taxon>Acanthaster</taxon>
    </lineage>
</organism>
<evidence type="ECO:0000256" key="1">
    <source>
        <dbReference type="ARBA" id="ARBA00001947"/>
    </source>
</evidence>
<proteinExistence type="inferred from homology"/>
<dbReference type="Gene3D" id="3.30.1600.10">
    <property type="entry name" value="SIR2/SIRT2 'Small Domain"/>
    <property type="match status" value="1"/>
</dbReference>
<keyword evidence="12" id="KW-0732">Signal</keyword>
<dbReference type="GO" id="GO:0005637">
    <property type="term" value="C:nuclear inner membrane"/>
    <property type="evidence" value="ECO:0007669"/>
    <property type="project" value="TreeGrafter"/>
</dbReference>
<feature type="compositionally biased region" description="Basic and acidic residues" evidence="11">
    <location>
        <begin position="640"/>
        <end position="662"/>
    </location>
</feature>
<dbReference type="Gene3D" id="3.40.50.1220">
    <property type="entry name" value="TPP-binding domain"/>
    <property type="match status" value="1"/>
</dbReference>
<dbReference type="GO" id="GO:0003714">
    <property type="term" value="F:transcription corepressor activity"/>
    <property type="evidence" value="ECO:0007669"/>
    <property type="project" value="TreeGrafter"/>
</dbReference>
<dbReference type="OMA" id="IVNEICR"/>
<feature type="compositionally biased region" description="Polar residues" evidence="11">
    <location>
        <begin position="536"/>
        <end position="557"/>
    </location>
</feature>
<evidence type="ECO:0000256" key="12">
    <source>
        <dbReference type="SAM" id="SignalP"/>
    </source>
</evidence>
<feature type="region of interest" description="Disordered" evidence="11">
    <location>
        <begin position="718"/>
        <end position="737"/>
    </location>
</feature>
<feature type="binding site" evidence="10">
    <location>
        <position position="192"/>
    </location>
    <ligand>
        <name>Zn(2+)</name>
        <dbReference type="ChEBI" id="CHEBI:29105"/>
    </ligand>
</feature>
<dbReference type="InterPro" id="IPR029035">
    <property type="entry name" value="DHS-like_NAD/FAD-binding_dom"/>
</dbReference>
<dbReference type="RefSeq" id="XP_022080250.1">
    <property type="nucleotide sequence ID" value="XM_022224558.1"/>
</dbReference>
<gene>
    <name evidence="15" type="primary">LOC110973619</name>
</gene>
<dbReference type="OrthoDB" id="424302at2759"/>
<dbReference type="CDD" id="cd01408">
    <property type="entry name" value="SIRT1"/>
    <property type="match status" value="1"/>
</dbReference>
<feature type="domain" description="Deacetylase sirtuin-type" evidence="13">
    <location>
        <begin position="57"/>
        <end position="326"/>
    </location>
</feature>
<keyword evidence="8" id="KW-0520">NAD</keyword>
<feature type="binding site" evidence="10">
    <location>
        <position position="219"/>
    </location>
    <ligand>
        <name>Zn(2+)</name>
        <dbReference type="ChEBI" id="CHEBI:29105"/>
    </ligand>
</feature>
<evidence type="ECO:0000313" key="15">
    <source>
        <dbReference type="RefSeq" id="XP_022080250.1"/>
    </source>
</evidence>
<dbReference type="GO" id="GO:0046872">
    <property type="term" value="F:metal ion binding"/>
    <property type="evidence" value="ECO:0007669"/>
    <property type="project" value="UniProtKB-KW"/>
</dbReference>
<name>A0A8B7XJW9_ACAPL</name>
<comment type="similarity">
    <text evidence="3">Belongs to the sirtuin family. Class I subfamily.</text>
</comment>
<dbReference type="InterPro" id="IPR050134">
    <property type="entry name" value="NAD-dep_sirtuin_deacylases"/>
</dbReference>
<dbReference type="SUPFAM" id="SSF52467">
    <property type="entry name" value="DHS-like NAD/FAD-binding domain"/>
    <property type="match status" value="1"/>
</dbReference>
<feature type="region of interest" description="Disordered" evidence="11">
    <location>
        <begin position="626"/>
        <end position="662"/>
    </location>
</feature>
<sequence length="772" mass="85402">MGWLQRQMMSGAHPRAILARLLPTVSASLPEDLDEFEVWSIIADYFQMLREPPRRKKLPDVNTFDDALNLLRVSKRIMVLTGAGVSVSCGIPDFRSRDGIYARLAVDFPDLPDPQAIFDIHYFRRNPRPFFKFAKEIYPGEFRPSSCHKFIALLEQHGKLLRNFSQNIDTLEQVAGITRVLQCHGSFATARCTNCNYQVDAEAIRADIFNQTVPLCPRCPQDPEVLAVMKPDIVFFGEGLPKDFYHCLEEDKEQVDLLIVIGSSLKVQPVATIPNTIPGHVPQILINREPLNHMNFDIELLGDGDVIVNEICRRLGESWDQICDGKSLVETSEMPVVPDEDSCNSADDEAEMAVTAEKLERGFEVADSTSWISGSERRQEEDHHLNEEQDVFQEVGDKSKAGETMNSSAPEKVVPGPLGLPETPESNNVGLTGKAAAETNISTSGNGRLDTCTSEMAGSQQEKRLSQKFRETTDQLHPPREPNSKLLRDQDCRDKAQESNGAQNSDISSTVYEDGSRTQDTEASVQSADNIVLAESGQSEISETNEALSQEAENSGKASGREMPGDASRSQDVTAILKTKDETTPSEARSRRKRRSSIALYLEASSYLFVPPNRYIFHGAEVFPPSKPASPHTVYTDGPDSDRHSPGHPENRHSGDDDSASHLADFVDHSETPSTSNVLMDDLLQGEALPKSEGAAVHCGIDATHGRNTSHFLRDEKLPTAENSELPPVKDSQRSQDISPAIHNSLLLLENSAFRAEKDEAVLPCSEKVDFR</sequence>
<dbReference type="GeneID" id="110973619"/>
<comment type="subcellular location">
    <subcellularLocation>
        <location evidence="2">Nucleus</location>
    </subcellularLocation>
</comment>
<feature type="chain" id="PRO_5034700098" description="protein acetyllysine N-acetyltransferase" evidence="12">
    <location>
        <begin position="28"/>
        <end position="772"/>
    </location>
</feature>
<feature type="compositionally biased region" description="Basic and acidic residues" evidence="11">
    <location>
        <begin position="461"/>
        <end position="497"/>
    </location>
</feature>
<dbReference type="KEGG" id="aplc:110973619"/>
<dbReference type="Pfam" id="PF02146">
    <property type="entry name" value="SIR2"/>
    <property type="match status" value="1"/>
</dbReference>
<evidence type="ECO:0000256" key="11">
    <source>
        <dbReference type="SAM" id="MobiDB-lite"/>
    </source>
</evidence>
<feature type="compositionally biased region" description="Polar residues" evidence="11">
    <location>
        <begin position="498"/>
        <end position="511"/>
    </location>
</feature>
<evidence type="ECO:0000256" key="4">
    <source>
        <dbReference type="ARBA" id="ARBA00012928"/>
    </source>
</evidence>
<dbReference type="InterPro" id="IPR003000">
    <property type="entry name" value="Sirtuin"/>
</dbReference>
<dbReference type="InterPro" id="IPR026590">
    <property type="entry name" value="Ssirtuin_cat_dom"/>
</dbReference>
<comment type="cofactor">
    <cofactor evidence="1">
        <name>Zn(2+)</name>
        <dbReference type="ChEBI" id="CHEBI:29105"/>
    </cofactor>
</comment>
<dbReference type="GO" id="GO:0005654">
    <property type="term" value="C:nucleoplasm"/>
    <property type="evidence" value="ECO:0007669"/>
    <property type="project" value="TreeGrafter"/>
</dbReference>
<keyword evidence="7 10" id="KW-0862">Zinc</keyword>
<dbReference type="PROSITE" id="PS50305">
    <property type="entry name" value="SIRTUIN"/>
    <property type="match status" value="1"/>
</dbReference>
<dbReference type="AlphaFoldDB" id="A0A8B7XJW9"/>
<feature type="compositionally biased region" description="Polar residues" evidence="11">
    <location>
        <begin position="439"/>
        <end position="460"/>
    </location>
</feature>
<evidence type="ECO:0000313" key="14">
    <source>
        <dbReference type="Proteomes" id="UP000694845"/>
    </source>
</evidence>
<dbReference type="EC" id="2.3.1.286" evidence="4"/>
<evidence type="ECO:0000256" key="7">
    <source>
        <dbReference type="ARBA" id="ARBA00022833"/>
    </source>
</evidence>
<dbReference type="GO" id="GO:0033553">
    <property type="term" value="C:rDNA heterochromatin"/>
    <property type="evidence" value="ECO:0007669"/>
    <property type="project" value="TreeGrafter"/>
</dbReference>
<dbReference type="GO" id="GO:0017136">
    <property type="term" value="F:histone deacetylase activity, NAD-dependent"/>
    <property type="evidence" value="ECO:0007669"/>
    <property type="project" value="TreeGrafter"/>
</dbReference>
<evidence type="ECO:0000259" key="13">
    <source>
        <dbReference type="PROSITE" id="PS50305"/>
    </source>
</evidence>
<feature type="active site" description="Proton acceptor" evidence="10">
    <location>
        <position position="184"/>
    </location>
</feature>
<feature type="binding site" evidence="10">
    <location>
        <position position="216"/>
    </location>
    <ligand>
        <name>Zn(2+)</name>
        <dbReference type="ChEBI" id="CHEBI:29105"/>
    </ligand>
</feature>
<keyword evidence="14" id="KW-1185">Reference proteome</keyword>
<feature type="signal peptide" evidence="12">
    <location>
        <begin position="1"/>
        <end position="27"/>
    </location>
</feature>
<reference evidence="15" key="1">
    <citation type="submission" date="2025-08" db="UniProtKB">
        <authorList>
            <consortium name="RefSeq"/>
        </authorList>
    </citation>
    <scope>IDENTIFICATION</scope>
</reference>
<dbReference type="InterPro" id="IPR026591">
    <property type="entry name" value="Sirtuin_cat_small_dom_sf"/>
</dbReference>
<evidence type="ECO:0000256" key="8">
    <source>
        <dbReference type="ARBA" id="ARBA00023027"/>
    </source>
</evidence>
<dbReference type="GO" id="GO:0002039">
    <property type="term" value="F:p53 binding"/>
    <property type="evidence" value="ECO:0007669"/>
    <property type="project" value="TreeGrafter"/>
</dbReference>
<keyword evidence="6 10" id="KW-0479">Metal-binding</keyword>
<keyword evidence="9" id="KW-0539">Nucleus</keyword>
<feature type="region of interest" description="Disordered" evidence="11">
    <location>
        <begin position="399"/>
        <end position="595"/>
    </location>
</feature>
<evidence type="ECO:0000256" key="2">
    <source>
        <dbReference type="ARBA" id="ARBA00004123"/>
    </source>
</evidence>
<dbReference type="FunFam" id="3.30.1600.10:FF:000013">
    <property type="entry name" value="NAD-dependent protein deacetylase sirtuin-1"/>
    <property type="match status" value="1"/>
</dbReference>
<evidence type="ECO:0000256" key="3">
    <source>
        <dbReference type="ARBA" id="ARBA00006924"/>
    </source>
</evidence>
<protein>
    <recommendedName>
        <fullName evidence="4">protein acetyllysine N-acetyltransferase</fullName>
        <ecNumber evidence="4">2.3.1.286</ecNumber>
    </recommendedName>
</protein>
<dbReference type="PANTHER" id="PTHR11085:SF9">
    <property type="entry name" value="NAD-DEPENDENT PROTEIN DEACETYLASE SIRTUIN-1"/>
    <property type="match status" value="1"/>
</dbReference>
<evidence type="ECO:0000256" key="5">
    <source>
        <dbReference type="ARBA" id="ARBA00022679"/>
    </source>
</evidence>
<evidence type="ECO:0000256" key="10">
    <source>
        <dbReference type="PROSITE-ProRule" id="PRU00236"/>
    </source>
</evidence>
<accession>A0A8B7XJW9</accession>
<keyword evidence="5" id="KW-0808">Transferase</keyword>
<feature type="binding site" evidence="10">
    <location>
        <position position="195"/>
    </location>
    <ligand>
        <name>Zn(2+)</name>
        <dbReference type="ChEBI" id="CHEBI:29105"/>
    </ligand>
</feature>
<evidence type="ECO:0000256" key="9">
    <source>
        <dbReference type="ARBA" id="ARBA00023242"/>
    </source>
</evidence>
<dbReference type="PANTHER" id="PTHR11085">
    <property type="entry name" value="NAD-DEPENDENT PROTEIN DEACYLASE SIRTUIN-5, MITOCHONDRIAL-RELATED"/>
    <property type="match status" value="1"/>
</dbReference>
<dbReference type="Proteomes" id="UP000694845">
    <property type="component" value="Unplaced"/>
</dbReference>
<evidence type="ECO:0000256" key="6">
    <source>
        <dbReference type="ARBA" id="ARBA00022723"/>
    </source>
</evidence>
<dbReference type="GO" id="GO:0070403">
    <property type="term" value="F:NAD+ binding"/>
    <property type="evidence" value="ECO:0007669"/>
    <property type="project" value="InterPro"/>
</dbReference>